<dbReference type="AlphaFoldDB" id="A0A934PUQ4"/>
<dbReference type="EMBL" id="JAEHFW010000001">
    <property type="protein sequence ID" value="MBK0379445.1"/>
    <property type="molecule type" value="Genomic_DNA"/>
</dbReference>
<reference evidence="2" key="1">
    <citation type="submission" date="2020-12" db="EMBL/GenBank/DDBJ databases">
        <title>Bacterial novel species Mucilaginibacter sp. SD-g isolated from soil.</title>
        <authorList>
            <person name="Jung H.-Y."/>
        </authorList>
    </citation>
    <scope>NUCLEOTIDE SEQUENCE</scope>
    <source>
        <strain evidence="2">SD-g</strain>
    </source>
</reference>
<evidence type="ECO:0000313" key="3">
    <source>
        <dbReference type="Proteomes" id="UP000613193"/>
    </source>
</evidence>
<evidence type="ECO:0000256" key="1">
    <source>
        <dbReference type="SAM" id="Phobius"/>
    </source>
</evidence>
<evidence type="ECO:0000313" key="2">
    <source>
        <dbReference type="EMBL" id="MBK0379445.1"/>
    </source>
</evidence>
<proteinExistence type="predicted"/>
<sequence>MNDRQKKIFLAICITVPFLLYSVYYYGMIIKNAPYRFAEFDSMVFKYGYNDSLVNQYDSKTGDYQYVNSKDSLVKMHLKLTKDDLLYLHRKAADLGFWDFPVDETKDDTAKIRSPRYYIEFNYKRKSKKVTFDEAYNGDPKLIDANEQLIKEIKSKLSDAEGRQKQ</sequence>
<gene>
    <name evidence="2" type="ORF">I5M19_09010</name>
</gene>
<keyword evidence="1" id="KW-1133">Transmembrane helix</keyword>
<dbReference type="Proteomes" id="UP000613193">
    <property type="component" value="Unassembled WGS sequence"/>
</dbReference>
<comment type="caution">
    <text evidence="2">The sequence shown here is derived from an EMBL/GenBank/DDBJ whole genome shotgun (WGS) entry which is preliminary data.</text>
</comment>
<keyword evidence="1" id="KW-0812">Transmembrane</keyword>
<protein>
    <submittedName>
        <fullName evidence="2">Uncharacterized protein</fullName>
    </submittedName>
</protein>
<accession>A0A934PUQ4</accession>
<keyword evidence="3" id="KW-1185">Reference proteome</keyword>
<keyword evidence="1" id="KW-0472">Membrane</keyword>
<name>A0A934PUQ4_9SPHI</name>
<feature type="transmembrane region" description="Helical" evidence="1">
    <location>
        <begin position="7"/>
        <end position="27"/>
    </location>
</feature>
<organism evidence="2 3">
    <name type="scientific">Mucilaginibacter segetis</name>
    <dbReference type="NCBI Taxonomy" id="2793071"/>
    <lineage>
        <taxon>Bacteria</taxon>
        <taxon>Pseudomonadati</taxon>
        <taxon>Bacteroidota</taxon>
        <taxon>Sphingobacteriia</taxon>
        <taxon>Sphingobacteriales</taxon>
        <taxon>Sphingobacteriaceae</taxon>
        <taxon>Mucilaginibacter</taxon>
    </lineage>
</organism>
<dbReference type="RefSeq" id="WP_200065873.1">
    <property type="nucleotide sequence ID" value="NZ_JAEHFW010000001.1"/>
</dbReference>